<comment type="catalytic activity">
    <reaction evidence="8 9">
        <text>D-gluconate + ATP = 6-phospho-D-gluconate + ADP + H(+)</text>
        <dbReference type="Rhea" id="RHEA:19433"/>
        <dbReference type="ChEBI" id="CHEBI:15378"/>
        <dbReference type="ChEBI" id="CHEBI:18391"/>
        <dbReference type="ChEBI" id="CHEBI:30616"/>
        <dbReference type="ChEBI" id="CHEBI:58759"/>
        <dbReference type="ChEBI" id="CHEBI:456216"/>
        <dbReference type="EC" id="2.7.1.12"/>
    </reaction>
</comment>
<dbReference type="InterPro" id="IPR006001">
    <property type="entry name" value="Therm_gnt_kin"/>
</dbReference>
<evidence type="ECO:0000256" key="1">
    <source>
        <dbReference type="ARBA" id="ARBA00004761"/>
    </source>
</evidence>
<evidence type="ECO:0000256" key="2">
    <source>
        <dbReference type="ARBA" id="ARBA00008420"/>
    </source>
</evidence>
<keyword evidence="7 9" id="KW-0067">ATP-binding</keyword>
<reference evidence="11" key="1">
    <citation type="journal article" date="2019" name="Int. J. Syst. Evol. Microbiol.">
        <title>The Global Catalogue of Microorganisms (GCM) 10K type strain sequencing project: providing services to taxonomists for standard genome sequencing and annotation.</title>
        <authorList>
            <consortium name="The Broad Institute Genomics Platform"/>
            <consortium name="The Broad Institute Genome Sequencing Center for Infectious Disease"/>
            <person name="Wu L."/>
            <person name="Ma J."/>
        </authorList>
    </citation>
    <scope>NUCLEOTIDE SEQUENCE [LARGE SCALE GENOMIC DNA]</scope>
    <source>
        <strain evidence="11">JCM 18959</strain>
    </source>
</reference>
<dbReference type="RefSeq" id="WP_252787476.1">
    <property type="nucleotide sequence ID" value="NZ_BAABKZ010000002.1"/>
</dbReference>
<organism evidence="10 11">
    <name type="scientific">Microbacterium yannicii</name>
    <dbReference type="NCBI Taxonomy" id="671622"/>
    <lineage>
        <taxon>Bacteria</taxon>
        <taxon>Bacillati</taxon>
        <taxon>Actinomycetota</taxon>
        <taxon>Actinomycetes</taxon>
        <taxon>Micrococcales</taxon>
        <taxon>Microbacteriaceae</taxon>
        <taxon>Microbacterium</taxon>
    </lineage>
</organism>
<evidence type="ECO:0000256" key="7">
    <source>
        <dbReference type="ARBA" id="ARBA00022840"/>
    </source>
</evidence>
<dbReference type="Proteomes" id="UP001501407">
    <property type="component" value="Unassembled WGS sequence"/>
</dbReference>
<evidence type="ECO:0000256" key="8">
    <source>
        <dbReference type="ARBA" id="ARBA00048090"/>
    </source>
</evidence>
<gene>
    <name evidence="10" type="ORF">GCM10025760_21370</name>
</gene>
<dbReference type="Pfam" id="PF13671">
    <property type="entry name" value="AAA_33"/>
    <property type="match status" value="1"/>
</dbReference>
<sequence>MTDERGPASPGARVVVMGVSASGKTSVAMRLASLTGARFIDADALHPASNVAKMAAGTPLDDGDRWPWLDAVAATLDAADASVIACSALKRSYRDRLRASAPGVVFVHLTGPAELLAARADGRDGHFMPPALLRSQLDTLEPLEADEAGIEILIDAPVAEIAQTALEWVNARAR</sequence>
<name>A0ABP9MB42_9MICO</name>
<dbReference type="EC" id="2.7.1.12" evidence="3 9"/>
<evidence type="ECO:0000256" key="9">
    <source>
        <dbReference type="RuleBase" id="RU363066"/>
    </source>
</evidence>
<proteinExistence type="inferred from homology"/>
<dbReference type="PANTHER" id="PTHR43442:SF3">
    <property type="entry name" value="GLUCONOKINASE-RELATED"/>
    <property type="match status" value="1"/>
</dbReference>
<dbReference type="Gene3D" id="3.40.50.300">
    <property type="entry name" value="P-loop containing nucleotide triphosphate hydrolases"/>
    <property type="match status" value="1"/>
</dbReference>
<dbReference type="InterPro" id="IPR027417">
    <property type="entry name" value="P-loop_NTPase"/>
</dbReference>
<keyword evidence="4 9" id="KW-0808">Transferase</keyword>
<evidence type="ECO:0000256" key="4">
    <source>
        <dbReference type="ARBA" id="ARBA00022679"/>
    </source>
</evidence>
<dbReference type="PANTHER" id="PTHR43442">
    <property type="entry name" value="GLUCONOKINASE-RELATED"/>
    <property type="match status" value="1"/>
</dbReference>
<evidence type="ECO:0000256" key="5">
    <source>
        <dbReference type="ARBA" id="ARBA00022741"/>
    </source>
</evidence>
<keyword evidence="5 9" id="KW-0547">Nucleotide-binding</keyword>
<dbReference type="NCBIfam" id="TIGR01313">
    <property type="entry name" value="therm_gnt_kin"/>
    <property type="match status" value="1"/>
</dbReference>
<protein>
    <recommendedName>
        <fullName evidence="3 9">Gluconokinase</fullName>
        <ecNumber evidence="3 9">2.7.1.12</ecNumber>
    </recommendedName>
</protein>
<dbReference type="EMBL" id="BAABKZ010000002">
    <property type="protein sequence ID" value="GAA5092537.1"/>
    <property type="molecule type" value="Genomic_DNA"/>
</dbReference>
<accession>A0ABP9MB42</accession>
<comment type="similarity">
    <text evidence="2 9">Belongs to the gluconokinase GntK/GntV family.</text>
</comment>
<dbReference type="SUPFAM" id="SSF52540">
    <property type="entry name" value="P-loop containing nucleoside triphosphate hydrolases"/>
    <property type="match status" value="1"/>
</dbReference>
<keyword evidence="11" id="KW-1185">Reference proteome</keyword>
<dbReference type="CDD" id="cd02021">
    <property type="entry name" value="GntK"/>
    <property type="match status" value="1"/>
</dbReference>
<comment type="caution">
    <text evidence="10">The sequence shown here is derived from an EMBL/GenBank/DDBJ whole genome shotgun (WGS) entry which is preliminary data.</text>
</comment>
<comment type="pathway">
    <text evidence="1">Carbohydrate acid metabolism.</text>
</comment>
<evidence type="ECO:0000256" key="6">
    <source>
        <dbReference type="ARBA" id="ARBA00022777"/>
    </source>
</evidence>
<evidence type="ECO:0000313" key="11">
    <source>
        <dbReference type="Proteomes" id="UP001501407"/>
    </source>
</evidence>
<evidence type="ECO:0000256" key="3">
    <source>
        <dbReference type="ARBA" id="ARBA00012054"/>
    </source>
</evidence>
<evidence type="ECO:0000313" key="10">
    <source>
        <dbReference type="EMBL" id="GAA5092537.1"/>
    </source>
</evidence>
<keyword evidence="6 9" id="KW-0418">Kinase</keyword>